<proteinExistence type="predicted"/>
<keyword evidence="1" id="KW-1185">Reference proteome</keyword>
<organism evidence="1 2">
    <name type="scientific">Romanomermis culicivorax</name>
    <name type="common">Nematode worm</name>
    <dbReference type="NCBI Taxonomy" id="13658"/>
    <lineage>
        <taxon>Eukaryota</taxon>
        <taxon>Metazoa</taxon>
        <taxon>Ecdysozoa</taxon>
        <taxon>Nematoda</taxon>
        <taxon>Enoplea</taxon>
        <taxon>Dorylaimia</taxon>
        <taxon>Mermithida</taxon>
        <taxon>Mermithoidea</taxon>
        <taxon>Mermithidae</taxon>
        <taxon>Romanomermis</taxon>
    </lineage>
</organism>
<dbReference type="AlphaFoldDB" id="A0A915HR90"/>
<dbReference type="WBParaSite" id="nRc.2.0.1.t04036-RA">
    <property type="protein sequence ID" value="nRc.2.0.1.t04036-RA"/>
    <property type="gene ID" value="nRc.2.0.1.g04036"/>
</dbReference>
<accession>A0A915HR90</accession>
<evidence type="ECO:0000313" key="2">
    <source>
        <dbReference type="WBParaSite" id="nRc.2.0.1.t04036-RA"/>
    </source>
</evidence>
<name>A0A915HR90_ROMCU</name>
<protein>
    <submittedName>
        <fullName evidence="2">Uncharacterized protein</fullName>
    </submittedName>
</protein>
<reference evidence="2" key="1">
    <citation type="submission" date="2022-11" db="UniProtKB">
        <authorList>
            <consortium name="WormBaseParasite"/>
        </authorList>
    </citation>
    <scope>IDENTIFICATION</scope>
</reference>
<dbReference type="Proteomes" id="UP000887565">
    <property type="component" value="Unplaced"/>
</dbReference>
<evidence type="ECO:0000313" key="1">
    <source>
        <dbReference type="Proteomes" id="UP000887565"/>
    </source>
</evidence>
<sequence>MLREHDPDLCLATRITSNHEHITKALKWEEMESKERFCEIHTTVGITYENPQCMLRAINSVGSPISNYAEVGLDRLQRLFEPQ</sequence>